<reference evidence="2" key="1">
    <citation type="submission" date="2022-11" db="UniProtKB">
        <authorList>
            <consortium name="WormBaseParasite"/>
        </authorList>
    </citation>
    <scope>IDENTIFICATION</scope>
</reference>
<evidence type="ECO:0000313" key="1">
    <source>
        <dbReference type="Proteomes" id="UP000887576"/>
    </source>
</evidence>
<sequence>MSSSGPRETIPMSNMNDPHHETNIRGGNDMTEAIMDAVRPAVHKLDEQVKNTRKSQLHLLAQMDELSQFLKKISDEQPMPYDLEKYVRKMDESRRRISETSVRLQVYHERMSQLQRLVARESFKKKAANQRRQLNPSNSLFILQTIT</sequence>
<dbReference type="WBParaSite" id="JU765_v2.g4218.t1">
    <property type="protein sequence ID" value="JU765_v2.g4218.t1"/>
    <property type="gene ID" value="JU765_v2.g4218"/>
</dbReference>
<evidence type="ECO:0000313" key="2">
    <source>
        <dbReference type="WBParaSite" id="JU765_v2.g4218.t1"/>
    </source>
</evidence>
<accession>A0AC34R808</accession>
<name>A0AC34R808_9BILA</name>
<organism evidence="1 2">
    <name type="scientific">Panagrolaimus sp. JU765</name>
    <dbReference type="NCBI Taxonomy" id="591449"/>
    <lineage>
        <taxon>Eukaryota</taxon>
        <taxon>Metazoa</taxon>
        <taxon>Ecdysozoa</taxon>
        <taxon>Nematoda</taxon>
        <taxon>Chromadorea</taxon>
        <taxon>Rhabditida</taxon>
        <taxon>Tylenchina</taxon>
        <taxon>Panagrolaimomorpha</taxon>
        <taxon>Panagrolaimoidea</taxon>
        <taxon>Panagrolaimidae</taxon>
        <taxon>Panagrolaimus</taxon>
    </lineage>
</organism>
<dbReference type="Proteomes" id="UP000887576">
    <property type="component" value="Unplaced"/>
</dbReference>
<protein>
    <submittedName>
        <fullName evidence="2">Biogenesis of lysosome-related organelles complex 1 subunit 7</fullName>
    </submittedName>
</protein>
<proteinExistence type="predicted"/>